<organism evidence="4 5">
    <name type="scientific">Dawidia soli</name>
    <dbReference type="NCBI Taxonomy" id="2782352"/>
    <lineage>
        <taxon>Bacteria</taxon>
        <taxon>Pseudomonadati</taxon>
        <taxon>Bacteroidota</taxon>
        <taxon>Cytophagia</taxon>
        <taxon>Cytophagales</taxon>
        <taxon>Chryseotaleaceae</taxon>
        <taxon>Dawidia</taxon>
    </lineage>
</organism>
<feature type="domain" description="N-acetyltransferase" evidence="3">
    <location>
        <begin position="6"/>
        <end position="155"/>
    </location>
</feature>
<dbReference type="AlphaFoldDB" id="A0AAP2DE16"/>
<sequence>MTPPLLTLRAATHDDIPTLRTFEQGVILAERPFDPTLGPDPLQYYDLEGMITATHIALMVATLGDEIVGSGYARIEQGLPFVNYKQHAYVGFMYVVPHHRGKGIARAVVDALRTWSVKQGITEMRLEVYYDNTPAILSYEKAGFSKLLITMRKPI</sequence>
<dbReference type="InterPro" id="IPR050832">
    <property type="entry name" value="Bact_Acetyltransf"/>
</dbReference>
<evidence type="ECO:0000256" key="2">
    <source>
        <dbReference type="ARBA" id="ARBA00023315"/>
    </source>
</evidence>
<dbReference type="GO" id="GO:0016747">
    <property type="term" value="F:acyltransferase activity, transferring groups other than amino-acyl groups"/>
    <property type="evidence" value="ECO:0007669"/>
    <property type="project" value="InterPro"/>
</dbReference>
<keyword evidence="2" id="KW-0012">Acyltransferase</keyword>
<evidence type="ECO:0000313" key="4">
    <source>
        <dbReference type="EMBL" id="MBT1689934.1"/>
    </source>
</evidence>
<dbReference type="Proteomes" id="UP001319180">
    <property type="component" value="Unassembled WGS sequence"/>
</dbReference>
<name>A0AAP2DE16_9BACT</name>
<dbReference type="SUPFAM" id="SSF55729">
    <property type="entry name" value="Acyl-CoA N-acyltransferases (Nat)"/>
    <property type="match status" value="1"/>
</dbReference>
<evidence type="ECO:0000313" key="5">
    <source>
        <dbReference type="Proteomes" id="UP001319180"/>
    </source>
</evidence>
<dbReference type="InterPro" id="IPR016181">
    <property type="entry name" value="Acyl_CoA_acyltransferase"/>
</dbReference>
<proteinExistence type="predicted"/>
<dbReference type="PANTHER" id="PTHR43877:SF2">
    <property type="entry name" value="AMINOALKYLPHOSPHONATE N-ACETYLTRANSFERASE-RELATED"/>
    <property type="match status" value="1"/>
</dbReference>
<keyword evidence="5" id="KW-1185">Reference proteome</keyword>
<dbReference type="PANTHER" id="PTHR43877">
    <property type="entry name" value="AMINOALKYLPHOSPHONATE N-ACETYLTRANSFERASE-RELATED-RELATED"/>
    <property type="match status" value="1"/>
</dbReference>
<evidence type="ECO:0000256" key="1">
    <source>
        <dbReference type="ARBA" id="ARBA00022679"/>
    </source>
</evidence>
<gene>
    <name evidence="4" type="ORF">KK078_25450</name>
</gene>
<accession>A0AAP2DE16</accession>
<dbReference type="CDD" id="cd04301">
    <property type="entry name" value="NAT_SF"/>
    <property type="match status" value="1"/>
</dbReference>
<comment type="caution">
    <text evidence="4">The sequence shown here is derived from an EMBL/GenBank/DDBJ whole genome shotgun (WGS) entry which is preliminary data.</text>
</comment>
<dbReference type="Gene3D" id="3.40.630.30">
    <property type="match status" value="1"/>
</dbReference>
<protein>
    <submittedName>
        <fullName evidence="4">GNAT family N-acetyltransferase</fullName>
    </submittedName>
</protein>
<dbReference type="RefSeq" id="WP_254093156.1">
    <property type="nucleotide sequence ID" value="NZ_JAHESC010000051.1"/>
</dbReference>
<dbReference type="EMBL" id="JAHESC010000051">
    <property type="protein sequence ID" value="MBT1689934.1"/>
    <property type="molecule type" value="Genomic_DNA"/>
</dbReference>
<dbReference type="Pfam" id="PF00583">
    <property type="entry name" value="Acetyltransf_1"/>
    <property type="match status" value="1"/>
</dbReference>
<keyword evidence="1" id="KW-0808">Transferase</keyword>
<dbReference type="PROSITE" id="PS51186">
    <property type="entry name" value="GNAT"/>
    <property type="match status" value="1"/>
</dbReference>
<reference evidence="4 5" key="1">
    <citation type="submission" date="2021-05" db="EMBL/GenBank/DDBJ databases">
        <title>A Polyphasic approach of four new species of the genus Ohtaekwangia: Ohtaekwangia histidinii sp. nov., Ohtaekwangia cretensis sp. nov., Ohtaekwangia indiensis sp. nov., Ohtaekwangia reichenbachii sp. nov. from diverse environment.</title>
        <authorList>
            <person name="Octaviana S."/>
        </authorList>
    </citation>
    <scope>NUCLEOTIDE SEQUENCE [LARGE SCALE GENOMIC DNA]</scope>
    <source>
        <strain evidence="4 5">PWU37</strain>
    </source>
</reference>
<evidence type="ECO:0000259" key="3">
    <source>
        <dbReference type="PROSITE" id="PS51186"/>
    </source>
</evidence>
<dbReference type="InterPro" id="IPR000182">
    <property type="entry name" value="GNAT_dom"/>
</dbReference>